<accession>A0ACB8GWW7</accession>
<dbReference type="Proteomes" id="UP000664032">
    <property type="component" value="Unassembled WGS sequence"/>
</dbReference>
<organism evidence="1 2">
    <name type="scientific">Psilocybe cubensis</name>
    <name type="common">Psychedelic mushroom</name>
    <name type="synonym">Stropharia cubensis</name>
    <dbReference type="NCBI Taxonomy" id="181762"/>
    <lineage>
        <taxon>Eukaryota</taxon>
        <taxon>Fungi</taxon>
        <taxon>Dikarya</taxon>
        <taxon>Basidiomycota</taxon>
        <taxon>Agaricomycotina</taxon>
        <taxon>Agaricomycetes</taxon>
        <taxon>Agaricomycetidae</taxon>
        <taxon>Agaricales</taxon>
        <taxon>Agaricineae</taxon>
        <taxon>Strophariaceae</taxon>
        <taxon>Psilocybe</taxon>
    </lineage>
</organism>
<comment type="caution">
    <text evidence="1">The sequence shown here is derived from an EMBL/GenBank/DDBJ whole genome shotgun (WGS) entry which is preliminary data.</text>
</comment>
<proteinExistence type="predicted"/>
<sequence>MSSVYFPAHVVVLFKRLVNVVSTLSISNQYVLYTQAKAKADSSETPRTTTTIRDGLNAVRNDPSRSLNYFKDVEWTRWMHRSLWNRSLLAAGWSRGADTDVSESRNEVNTETLLKVLLKVQLLKATIELPSWIPGSLSWPNLFSFHRQEPSAPQHDDEPPPSNSRKHTSNNSDKKSHRKSPASYNSESTEFKIPPSPPDTIHRLLIHPALFDPIRAPRYPIVLCHGLYGFDSRGPSSFPSMRMHYWSNVLNILRGKVGAEVIVTSVPGTGFISSRASALDEQLRLRARGRGINFLAHSMGGLDCRHLITHIQPREYVPLSLTTISTPHRGSPFMDWCANNIGLGKLRQQEKEMMQSLRNSTRRDIEEFSSGIAEETESSSKAKAGPKTKSESAFTLSLSSLPSSFTTLLLSIVDSPAYANLTSNYLNDVFNPRTPDDPSVKYWSVAGRMSADSVSVWHPFWLPKMVLDGVEEKERERLKREWDDLVHTHGQTKGKGTPLWANEREWGNDGLVTVQSAKWGEFLGIMEGCDHWEMRGARGIELGVDLPAIPAIGLGSFPLPSSFGNRSPYTNPTAQGDGWGFGDWTRFVGAWKKSSSNENGDRSSTSDKSTGPSASKPKGETNAEKRTRERLADDHVVKSSTDTLSAVFDWLIDKVPASTQILGGGSGSSASSATVGDTTKVSDAGSNMKQEENIAARKEKEAEIAVRMASDKELSDSAVKHTVGMSSSPTSSSAMSGASSGTRTQEQTSPSSEMKKRMSEEDKGRRKRELSSKQDLERFYVALARKMYDEGL</sequence>
<name>A0ACB8GWW7_PSICU</name>
<evidence type="ECO:0000313" key="2">
    <source>
        <dbReference type="Proteomes" id="UP000664032"/>
    </source>
</evidence>
<evidence type="ECO:0000313" key="1">
    <source>
        <dbReference type="EMBL" id="KAH9480235.1"/>
    </source>
</evidence>
<gene>
    <name evidence="1" type="ORF">JR316_0006833</name>
</gene>
<dbReference type="EMBL" id="JAFIQS020000006">
    <property type="protein sequence ID" value="KAH9480235.1"/>
    <property type="molecule type" value="Genomic_DNA"/>
</dbReference>
<keyword evidence="2" id="KW-1185">Reference proteome</keyword>
<protein>
    <submittedName>
        <fullName evidence="1">Triacylglycerol lipase 2</fullName>
    </submittedName>
</protein>
<reference evidence="1" key="1">
    <citation type="submission" date="2021-10" db="EMBL/GenBank/DDBJ databases">
        <title>Psilocybe cubensis genome.</title>
        <authorList>
            <person name="Mckernan K.J."/>
            <person name="Crawford S."/>
            <person name="Trippe A."/>
            <person name="Kane L.T."/>
            <person name="Mclaughlin S."/>
        </authorList>
    </citation>
    <scope>NUCLEOTIDE SEQUENCE</scope>
    <source>
        <strain evidence="1">MGC-MH-2018</strain>
    </source>
</reference>